<keyword evidence="1" id="KW-1133">Transmembrane helix</keyword>
<evidence type="ECO:0000256" key="1">
    <source>
        <dbReference type="SAM" id="Phobius"/>
    </source>
</evidence>
<evidence type="ECO:0000313" key="3">
    <source>
        <dbReference type="Proteomes" id="UP001175000"/>
    </source>
</evidence>
<protein>
    <submittedName>
        <fullName evidence="2">Uncharacterized protein</fullName>
    </submittedName>
</protein>
<gene>
    <name evidence="2" type="ORF">B0T14DRAFT_559351</name>
</gene>
<name>A0AA39XCR9_9PEZI</name>
<keyword evidence="1" id="KW-0472">Membrane</keyword>
<keyword evidence="3" id="KW-1185">Reference proteome</keyword>
<organism evidence="2 3">
    <name type="scientific">Immersiella caudata</name>
    <dbReference type="NCBI Taxonomy" id="314043"/>
    <lineage>
        <taxon>Eukaryota</taxon>
        <taxon>Fungi</taxon>
        <taxon>Dikarya</taxon>
        <taxon>Ascomycota</taxon>
        <taxon>Pezizomycotina</taxon>
        <taxon>Sordariomycetes</taxon>
        <taxon>Sordariomycetidae</taxon>
        <taxon>Sordariales</taxon>
        <taxon>Lasiosphaeriaceae</taxon>
        <taxon>Immersiella</taxon>
    </lineage>
</organism>
<comment type="caution">
    <text evidence="2">The sequence shown here is derived from an EMBL/GenBank/DDBJ whole genome shotgun (WGS) entry which is preliminary data.</text>
</comment>
<accession>A0AA39XCR9</accession>
<sequence>MGLPRQHVRRAMGDRLLRVAQALVSVPLITSAFFLHAGTFQVQDSARPGAKRIGLSSLAIASLNSIIPSNETNDYLVSLRYFPNAFTYSYPSSPSAQTTSGILHSLVAHPAFDPYVLIQRLPSILALPPPETSCLSHNLTPNPETDASRCNPFWLAVKRVASSSWRFKYDPGFFGAVISVFIDYMPIPIIVLLYLYEIIVRYRPEWMRYRCRFAIMRRWCRFPKGTAEQVARIPASARIWDRLRCWWYRQAVIYCLLMVVKGTEAGYYSVRSLREFEGLLPEGRMVDARMRKGYLVLGWGGVVCAIIAYGCVAARWFLSTRWEQAEGEMGRGLLGGEEWVKDVLLG</sequence>
<keyword evidence="1" id="KW-0812">Transmembrane</keyword>
<feature type="transmembrane region" description="Helical" evidence="1">
    <location>
        <begin position="16"/>
        <end position="35"/>
    </location>
</feature>
<dbReference type="EMBL" id="JAULSU010000001">
    <property type="protein sequence ID" value="KAK0631562.1"/>
    <property type="molecule type" value="Genomic_DNA"/>
</dbReference>
<evidence type="ECO:0000313" key="2">
    <source>
        <dbReference type="EMBL" id="KAK0631562.1"/>
    </source>
</evidence>
<dbReference type="AlphaFoldDB" id="A0AA39XCR9"/>
<proteinExistence type="predicted"/>
<feature type="transmembrane region" description="Helical" evidence="1">
    <location>
        <begin position="173"/>
        <end position="196"/>
    </location>
</feature>
<reference evidence="2" key="1">
    <citation type="submission" date="2023-06" db="EMBL/GenBank/DDBJ databases">
        <title>Genome-scale phylogeny and comparative genomics of the fungal order Sordariales.</title>
        <authorList>
            <consortium name="Lawrence Berkeley National Laboratory"/>
            <person name="Hensen N."/>
            <person name="Bonometti L."/>
            <person name="Westerberg I."/>
            <person name="Brannstrom I.O."/>
            <person name="Guillou S."/>
            <person name="Cros-Aarteil S."/>
            <person name="Calhoun S."/>
            <person name="Haridas S."/>
            <person name="Kuo A."/>
            <person name="Mondo S."/>
            <person name="Pangilinan J."/>
            <person name="Riley R."/>
            <person name="Labutti K."/>
            <person name="Andreopoulos B."/>
            <person name="Lipzen A."/>
            <person name="Chen C."/>
            <person name="Yanf M."/>
            <person name="Daum C."/>
            <person name="Ng V."/>
            <person name="Clum A."/>
            <person name="Steindorff A."/>
            <person name="Ohm R."/>
            <person name="Martin F."/>
            <person name="Silar P."/>
            <person name="Natvig D."/>
            <person name="Lalanne C."/>
            <person name="Gautier V."/>
            <person name="Ament-Velasquez S.L."/>
            <person name="Kruys A."/>
            <person name="Hutchinson M.I."/>
            <person name="Powell A.J."/>
            <person name="Barry K."/>
            <person name="Miller A.N."/>
            <person name="Grigoriev I.V."/>
            <person name="Debuchy R."/>
            <person name="Gladieux P."/>
            <person name="Thoren M.H."/>
            <person name="Johannesson H."/>
        </authorList>
    </citation>
    <scope>NUCLEOTIDE SEQUENCE</scope>
    <source>
        <strain evidence="2">CBS 606.72</strain>
    </source>
</reference>
<dbReference type="Proteomes" id="UP001175000">
    <property type="component" value="Unassembled WGS sequence"/>
</dbReference>
<feature type="transmembrane region" description="Helical" evidence="1">
    <location>
        <begin position="294"/>
        <end position="318"/>
    </location>
</feature>